<organism evidence="1 2">
    <name type="scientific">Mucilaginibacter xinganensis</name>
    <dbReference type="NCBI Taxonomy" id="1234841"/>
    <lineage>
        <taxon>Bacteria</taxon>
        <taxon>Pseudomonadati</taxon>
        <taxon>Bacteroidota</taxon>
        <taxon>Sphingobacteriia</taxon>
        <taxon>Sphingobacteriales</taxon>
        <taxon>Sphingobacteriaceae</taxon>
        <taxon>Mucilaginibacter</taxon>
    </lineage>
</organism>
<dbReference type="InterPro" id="IPR018655">
    <property type="entry name" value="DUF2086"/>
</dbReference>
<dbReference type="KEGG" id="muc:MuYL_4689"/>
<dbReference type="Proteomes" id="UP000215002">
    <property type="component" value="Chromosome"/>
</dbReference>
<dbReference type="AlphaFoldDB" id="A0A223P3B4"/>
<dbReference type="Gene3D" id="2.60.120.620">
    <property type="entry name" value="q2cbj1_9rhob like domain"/>
    <property type="match status" value="1"/>
</dbReference>
<dbReference type="Pfam" id="PF09859">
    <property type="entry name" value="Oxygenase-NA"/>
    <property type="match status" value="1"/>
</dbReference>
<dbReference type="OrthoDB" id="9781972at2"/>
<protein>
    <submittedName>
        <fullName evidence="1">Prolyl 4-hydroxylase subunit alpha</fullName>
    </submittedName>
</protein>
<name>A0A223P3B4_9SPHI</name>
<accession>A0A223P3B4</accession>
<keyword evidence="2" id="KW-1185">Reference proteome</keyword>
<sequence>MNSIDTRIEAINWPLVTNTMNTNGYAIIPGLVHLDECNTLIENYGATGSYRKTVVMERHRFGQGEYKYFLYPLPQIIQQLRVQVYPKLAPIANNWMRVLNIQTTFPDSFAALQQLCHDNTQDKPTALILKYGPGGFNTLHQDLYGDVYFPMQMVVFLSEPGEDYTGGEFVLTEQVPRAQSKAIVLKPRKGDVLIFTTNFRPVKGTKGYYRVNMKHGVSALHTGGRYTLGVIFHDALS</sequence>
<dbReference type="RefSeq" id="WP_094572574.1">
    <property type="nucleotide sequence ID" value="NZ_CP022743.1"/>
</dbReference>
<gene>
    <name evidence="1" type="ORF">MuYL_4689</name>
</gene>
<dbReference type="EMBL" id="CP022743">
    <property type="protein sequence ID" value="ASU36572.1"/>
    <property type="molecule type" value="Genomic_DNA"/>
</dbReference>
<evidence type="ECO:0000313" key="1">
    <source>
        <dbReference type="EMBL" id="ASU36572.1"/>
    </source>
</evidence>
<evidence type="ECO:0000313" key="2">
    <source>
        <dbReference type="Proteomes" id="UP000215002"/>
    </source>
</evidence>
<proteinExistence type="predicted"/>
<reference evidence="1 2" key="1">
    <citation type="submission" date="2017-08" db="EMBL/GenBank/DDBJ databases">
        <title>Complete genome sequence of Mucilaginibacter sp. strain BJC16-A31.</title>
        <authorList>
            <consortium name="Henan University of Science and Technology"/>
            <person name="You X."/>
        </authorList>
    </citation>
    <scope>NUCLEOTIDE SEQUENCE [LARGE SCALE GENOMIC DNA]</scope>
    <source>
        <strain evidence="1 2">BJC16-A31</strain>
    </source>
</reference>